<gene>
    <name evidence="1" type="ORF">D805_1236</name>
</gene>
<evidence type="ECO:0000313" key="2">
    <source>
        <dbReference type="Proteomes" id="UP000011835"/>
    </source>
</evidence>
<dbReference type="HOGENOM" id="CLU_3285673_0_0_11"/>
<sequence length="40" mass="4185">MFGALPPAARTGRTWDNGSESALHLLVDESTGMPAYPPAV</sequence>
<dbReference type="EMBL" id="CP004346">
    <property type="protein sequence ID" value="AGH41503.1"/>
    <property type="molecule type" value="Genomic_DNA"/>
</dbReference>
<proteinExistence type="predicted"/>
<organism evidence="1 2">
    <name type="scientific">Bifidobacterium thermophilum RBL67</name>
    <dbReference type="NCBI Taxonomy" id="1254439"/>
    <lineage>
        <taxon>Bacteria</taxon>
        <taxon>Bacillati</taxon>
        <taxon>Actinomycetota</taxon>
        <taxon>Actinomycetes</taxon>
        <taxon>Bifidobacteriales</taxon>
        <taxon>Bifidobacteriaceae</taxon>
        <taxon>Bifidobacterium</taxon>
    </lineage>
</organism>
<accession>M4RG19</accession>
<dbReference type="KEGG" id="btp:D805_1236"/>
<dbReference type="PATRIC" id="fig|1254439.12.peg.1227"/>
<protein>
    <recommendedName>
        <fullName evidence="3">Transposase</fullName>
    </recommendedName>
</protein>
<evidence type="ECO:0008006" key="3">
    <source>
        <dbReference type="Google" id="ProtNLM"/>
    </source>
</evidence>
<reference evidence="1 2" key="1">
    <citation type="journal article" date="2013" name="Genome Announc.">
        <title>Complete Genome Sequence of the Probiotic Bifidobacterium thermophilum Strain RBL67.</title>
        <authorList>
            <person name="Jans C."/>
            <person name="Lacroix C."/>
            <person name="Follador R."/>
            <person name="Stevens M.J."/>
        </authorList>
    </citation>
    <scope>NUCLEOTIDE SEQUENCE [LARGE SCALE GENOMIC DNA]</scope>
    <source>
        <strain evidence="1 2">RBL67</strain>
    </source>
</reference>
<name>M4RG19_9BIFI</name>
<dbReference type="AlphaFoldDB" id="M4RG19"/>
<evidence type="ECO:0000313" key="1">
    <source>
        <dbReference type="EMBL" id="AGH41503.1"/>
    </source>
</evidence>
<keyword evidence="2" id="KW-1185">Reference proteome</keyword>
<dbReference type="Proteomes" id="UP000011835">
    <property type="component" value="Chromosome"/>
</dbReference>